<gene>
    <name evidence="2" type="ORF">ODI_01892</name>
    <name evidence="3" type="ORF">ODI_R3016</name>
</gene>
<dbReference type="NCBIfam" id="TIGR01540">
    <property type="entry name" value="portal_PBSX"/>
    <property type="match status" value="1"/>
</dbReference>
<dbReference type="AlphaFoldDB" id="A0A1C3K0P1"/>
<dbReference type="InterPro" id="IPR030935">
    <property type="entry name" value="PBSX_Proteobac"/>
</dbReference>
<dbReference type="PIRSF" id="PIRSF018494">
    <property type="entry name" value="PBSX_VPQ"/>
    <property type="match status" value="1"/>
</dbReference>
<dbReference type="RefSeq" id="WP_082985261.1">
    <property type="nucleotide sequence ID" value="NZ_LT907988.1"/>
</dbReference>
<dbReference type="InterPro" id="IPR006944">
    <property type="entry name" value="Phage/GTA_portal"/>
</dbReference>
<sequence length="356" mass="39885">MTMLVDHRGAPMQAHAAPTGRVTAEAFSFDDAEPVMNRRDILDYLECLDNGRWYEPPISFEGLAKSFRASTHHSSAIYFKAGVLASTYIPHPLLPVATVKELAVNFLTFGNAYIERRTSRTGRVLSLRHSLAKFTRPGVKPGTYFFVPQSRIEHEFEPDSVWHLREADINQEVYGLPEYLSTLQSAWLNESATLFRRRYYNNGSHAGFILYLSDTQTNVEDVDKIRDAMRSAKGPGNFRNLFLHSPGGGKDGVQVIPLSEVAAKDEFFSIKNVTRDDVLAAHRVPPQLMGIVPSNTGGFGAVMPAAQVFARNEIKPLQDRFTELNEWLGMEVMRFEPYTVEVADVESQGAGTRRQA</sequence>
<reference evidence="2 4" key="1">
    <citation type="submission" date="2016-06" db="EMBL/GenBank/DDBJ databases">
        <authorList>
            <person name="Kjaerup R.B."/>
            <person name="Dalgaard T.S."/>
            <person name="Juul-Madsen H.R."/>
        </authorList>
    </citation>
    <scope>NUCLEOTIDE SEQUENCE [LARGE SCALE GENOMIC DNA]</scope>
    <source>
        <strain evidence="2">Orrdi1</strain>
    </source>
</reference>
<protein>
    <submittedName>
        <fullName evidence="2">Phage-related capsid packaging protein</fullName>
    </submittedName>
</protein>
<dbReference type="EMBL" id="LT907988">
    <property type="protein sequence ID" value="SOE50848.1"/>
    <property type="molecule type" value="Genomic_DNA"/>
</dbReference>
<dbReference type="STRING" id="1851544.ODI_01892"/>
<dbReference type="Proteomes" id="UP000078558">
    <property type="component" value="Chromosome I"/>
</dbReference>
<reference evidence="3 4" key="2">
    <citation type="submission" date="2017-08" db="EMBL/GenBank/DDBJ databases">
        <authorList>
            <person name="de Groot N.N."/>
        </authorList>
    </citation>
    <scope>NUCLEOTIDE SEQUENCE [LARGE SCALE GENOMIC DNA]</scope>
    <source>
        <strain evidence="3">Orrdi1</strain>
    </source>
</reference>
<proteinExistence type="inferred from homology"/>
<organism evidence="2 4">
    <name type="scientific">Orrella dioscoreae</name>
    <dbReference type="NCBI Taxonomy" id="1851544"/>
    <lineage>
        <taxon>Bacteria</taxon>
        <taxon>Pseudomonadati</taxon>
        <taxon>Pseudomonadota</taxon>
        <taxon>Betaproteobacteria</taxon>
        <taxon>Burkholderiales</taxon>
        <taxon>Alcaligenaceae</taxon>
        <taxon>Orrella</taxon>
    </lineage>
</organism>
<accession>A0A1C3K0P1</accession>
<name>A0A1C3K0P1_9BURK</name>
<dbReference type="Pfam" id="PF04860">
    <property type="entry name" value="Phage_portal"/>
    <property type="match status" value="1"/>
</dbReference>
<evidence type="ECO:0000313" key="2">
    <source>
        <dbReference type="EMBL" id="SBT25076.1"/>
    </source>
</evidence>
<dbReference type="EMBL" id="FLRC01000014">
    <property type="protein sequence ID" value="SBT25076.1"/>
    <property type="molecule type" value="Genomic_DNA"/>
</dbReference>
<dbReference type="OrthoDB" id="5449776at2"/>
<evidence type="ECO:0000313" key="4">
    <source>
        <dbReference type="Proteomes" id="UP000078558"/>
    </source>
</evidence>
<dbReference type="KEGG" id="odi:ODI_R3016"/>
<comment type="similarity">
    <text evidence="1">Belongs to the phage portal family. PBSX subfamily.</text>
</comment>
<keyword evidence="4" id="KW-1185">Reference proteome</keyword>
<dbReference type="InterPro" id="IPR006430">
    <property type="entry name" value="Phage_portal_PBSX"/>
</dbReference>
<evidence type="ECO:0000313" key="3">
    <source>
        <dbReference type="EMBL" id="SOE50848.1"/>
    </source>
</evidence>
<evidence type="ECO:0000256" key="1">
    <source>
        <dbReference type="ARBA" id="ARBA00006799"/>
    </source>
</evidence>